<dbReference type="AlphaFoldDB" id="A0A9X2FB49"/>
<proteinExistence type="predicted"/>
<name>A0A9X2FB49_9BACT</name>
<organism evidence="2 3">
    <name type="scientific">Aeoliella straminimaris</name>
    <dbReference type="NCBI Taxonomy" id="2954799"/>
    <lineage>
        <taxon>Bacteria</taxon>
        <taxon>Pseudomonadati</taxon>
        <taxon>Planctomycetota</taxon>
        <taxon>Planctomycetia</taxon>
        <taxon>Pirellulales</taxon>
        <taxon>Lacipirellulaceae</taxon>
        <taxon>Aeoliella</taxon>
    </lineage>
</organism>
<keyword evidence="1" id="KW-0732">Signal</keyword>
<dbReference type="RefSeq" id="WP_252853835.1">
    <property type="nucleotide sequence ID" value="NZ_JAMXLR010000061.1"/>
</dbReference>
<comment type="caution">
    <text evidence="2">The sequence shown here is derived from an EMBL/GenBank/DDBJ whole genome shotgun (WGS) entry which is preliminary data.</text>
</comment>
<sequence length="221" mass="23980">MSNGSLFRLLMGLVVNTAFLATTQAEIIEATFQGEVTFVDTATEAAGSPYDEIDLGDLFTLRYVFDSLTPNLTPGGSIGDTTARYAVQEVEANIGPFHSSVIPNSPIEGLIVVREGSSEDSYRVGAEIPEMLLGFDLVVVAILEDPTATAFSTAELPLTLDLGDFDTAVLRLGQAGSFLPPAEPRLFVEADILGFETRRVPEPCSLWMLAAMVFMRIRRRR</sequence>
<evidence type="ECO:0000256" key="1">
    <source>
        <dbReference type="SAM" id="SignalP"/>
    </source>
</evidence>
<reference evidence="2" key="1">
    <citation type="submission" date="2022-06" db="EMBL/GenBank/DDBJ databases">
        <title>Aeoliella straminimaris, a novel planctomycete from sediments.</title>
        <authorList>
            <person name="Vitorino I.R."/>
            <person name="Lage O.M."/>
        </authorList>
    </citation>
    <scope>NUCLEOTIDE SEQUENCE</scope>
    <source>
        <strain evidence="2">ICT_H6.2</strain>
    </source>
</reference>
<dbReference type="EMBL" id="JAMXLR010000061">
    <property type="protein sequence ID" value="MCO6045722.1"/>
    <property type="molecule type" value="Genomic_DNA"/>
</dbReference>
<feature type="chain" id="PRO_5040745294" description="PEP-CTERM protein-sorting domain-containing protein" evidence="1">
    <location>
        <begin position="21"/>
        <end position="221"/>
    </location>
</feature>
<keyword evidence="3" id="KW-1185">Reference proteome</keyword>
<evidence type="ECO:0000313" key="2">
    <source>
        <dbReference type="EMBL" id="MCO6045722.1"/>
    </source>
</evidence>
<dbReference type="Proteomes" id="UP001155241">
    <property type="component" value="Unassembled WGS sequence"/>
</dbReference>
<evidence type="ECO:0008006" key="4">
    <source>
        <dbReference type="Google" id="ProtNLM"/>
    </source>
</evidence>
<evidence type="ECO:0000313" key="3">
    <source>
        <dbReference type="Proteomes" id="UP001155241"/>
    </source>
</evidence>
<accession>A0A9X2FB49</accession>
<gene>
    <name evidence="2" type="ORF">NG895_17630</name>
</gene>
<protein>
    <recommendedName>
        <fullName evidence="4">PEP-CTERM protein-sorting domain-containing protein</fullName>
    </recommendedName>
</protein>
<feature type="signal peptide" evidence="1">
    <location>
        <begin position="1"/>
        <end position="20"/>
    </location>
</feature>